<evidence type="ECO:0000313" key="2">
    <source>
        <dbReference type="EMBL" id="CAD0115148.1"/>
    </source>
</evidence>
<proteinExistence type="predicted"/>
<evidence type="ECO:0000259" key="1">
    <source>
        <dbReference type="Pfam" id="PF00561"/>
    </source>
</evidence>
<dbReference type="InterPro" id="IPR029058">
    <property type="entry name" value="AB_hydrolase_fold"/>
</dbReference>
<dbReference type="PANTHER" id="PTHR12277:SF64">
    <property type="entry name" value="SUPERFAMILY HYDROLASE, PUTATIVE (AFU_ORTHOLOGUE AFUA_3G01760)-RELATED"/>
    <property type="match status" value="1"/>
</dbReference>
<dbReference type="Proteomes" id="UP000745764">
    <property type="component" value="Unassembled WGS sequence"/>
</dbReference>
<dbReference type="GO" id="GO:0008474">
    <property type="term" value="F:palmitoyl-(protein) hydrolase activity"/>
    <property type="evidence" value="ECO:0007669"/>
    <property type="project" value="TreeGrafter"/>
</dbReference>
<feature type="domain" description="AB hydrolase-1" evidence="1">
    <location>
        <begin position="60"/>
        <end position="194"/>
    </location>
</feature>
<evidence type="ECO:0000313" key="3">
    <source>
        <dbReference type="Proteomes" id="UP000745764"/>
    </source>
</evidence>
<accession>A0A9N8PXP7</accession>
<dbReference type="SUPFAM" id="SSF53474">
    <property type="entry name" value="alpha/beta-Hydrolases"/>
    <property type="match status" value="1"/>
</dbReference>
<dbReference type="InterPro" id="IPR000073">
    <property type="entry name" value="AB_hydrolase_1"/>
</dbReference>
<protein>
    <recommendedName>
        <fullName evidence="1">AB hydrolase-1 domain-containing protein</fullName>
    </recommendedName>
</protein>
<dbReference type="OrthoDB" id="10249433at2759"/>
<sequence length="289" mass="32490">MPSLPPGSRREKLEDYSRTWAGVSWDERKIKSLDGTRLSVAVARPEILSASAQDKRKQVVVLYFQGNGASIPPRTPMLSNILRAAAKESPHDWTLLALSYRGYWTSSGRAHQRGIEQDAQAFVTWAVQNYGQDPGNTEMILWGQSIGSGIAAYAASKHSESSQTTDVARISRLVLETPFVSIKSMLAAIYPDWWVPYKHLWPFLRSWWDSEDALRKIAESSYPPKVLMVVASGDEIVPRVQADQLETLCRDLRLDVTRKDVLGALHTQASTLEQGKRVISDWMADRQIH</sequence>
<dbReference type="AlphaFoldDB" id="A0A9N8PXP7"/>
<dbReference type="GO" id="GO:0016020">
    <property type="term" value="C:membrane"/>
    <property type="evidence" value="ECO:0007669"/>
    <property type="project" value="TreeGrafter"/>
</dbReference>
<reference evidence="2" key="1">
    <citation type="submission" date="2020-06" db="EMBL/GenBank/DDBJ databases">
        <authorList>
            <person name="Onetto C."/>
        </authorList>
    </citation>
    <scope>NUCLEOTIDE SEQUENCE</scope>
</reference>
<name>A0A9N8PXP7_9PEZI</name>
<organism evidence="2 3">
    <name type="scientific">Aureobasidium uvarum</name>
    <dbReference type="NCBI Taxonomy" id="2773716"/>
    <lineage>
        <taxon>Eukaryota</taxon>
        <taxon>Fungi</taxon>
        <taxon>Dikarya</taxon>
        <taxon>Ascomycota</taxon>
        <taxon>Pezizomycotina</taxon>
        <taxon>Dothideomycetes</taxon>
        <taxon>Dothideomycetidae</taxon>
        <taxon>Dothideales</taxon>
        <taxon>Saccotheciaceae</taxon>
        <taxon>Aureobasidium</taxon>
    </lineage>
</organism>
<gene>
    <name evidence="2" type="ORF">AWRI4620_LOCUS9403</name>
</gene>
<dbReference type="Gene3D" id="3.40.50.1820">
    <property type="entry name" value="alpha/beta hydrolase"/>
    <property type="match status" value="1"/>
</dbReference>
<keyword evidence="3" id="KW-1185">Reference proteome</keyword>
<dbReference type="Pfam" id="PF00561">
    <property type="entry name" value="Abhydrolase_1"/>
    <property type="match status" value="1"/>
</dbReference>
<dbReference type="EMBL" id="CAINUL010000019">
    <property type="protein sequence ID" value="CAD0115148.1"/>
    <property type="molecule type" value="Genomic_DNA"/>
</dbReference>
<dbReference type="PANTHER" id="PTHR12277">
    <property type="entry name" value="ALPHA/BETA HYDROLASE DOMAIN-CONTAINING PROTEIN"/>
    <property type="match status" value="1"/>
</dbReference>
<comment type="caution">
    <text evidence="2">The sequence shown here is derived from an EMBL/GenBank/DDBJ whole genome shotgun (WGS) entry which is preliminary data.</text>
</comment>